<keyword evidence="6 7" id="KW-0472">Membrane</keyword>
<dbReference type="RefSeq" id="WP_044168450.1">
    <property type="nucleotide sequence ID" value="NZ_JDFF01000011.1"/>
</dbReference>
<dbReference type="PANTHER" id="PTHR40074:SF2">
    <property type="entry name" value="O-ACETYLTRANSFERASE WECH"/>
    <property type="match status" value="1"/>
</dbReference>
<evidence type="ECO:0000256" key="1">
    <source>
        <dbReference type="ARBA" id="ARBA00004651"/>
    </source>
</evidence>
<evidence type="ECO:0000256" key="6">
    <source>
        <dbReference type="ARBA" id="ARBA00023136"/>
    </source>
</evidence>
<evidence type="ECO:0000259" key="8">
    <source>
        <dbReference type="Pfam" id="PF01757"/>
    </source>
</evidence>
<proteinExistence type="inferred from homology"/>
<evidence type="ECO:0000256" key="2">
    <source>
        <dbReference type="ARBA" id="ARBA00007400"/>
    </source>
</evidence>
<sequence>MSTSNTPQKSTGISSLYIVKCICAFLVVTCHTPMGQAKEIISPIAMAAVPIFFLISGYFLYSPDERKSYERAKKSLKKIVPIFLLVQLFYWAWLLPNHGNLLNSWRGLADIFLTGSLFSGHLWYLTAMLHGLLVLGLFFRMKWGRWLWCFLPLHILALLGGRYSFLITADGQPEYLFYVYNSVCYTFTFMSAGYLIAKYEHRLTHFKHWGILLLALCLLGIGERFALNAVGFGYANGPFLSCGFIAIATLCWALSHKSLGSNTLGERIGSKYSGNIYYFHIAVATIVEKAFTLAGGFELYHLLGSVFVFLATLPVAYVIVRVQERLGWQVLR</sequence>
<organism evidence="9 10">
    <name type="scientific">Porphyromonas catoniae ATCC 51270</name>
    <dbReference type="NCBI Taxonomy" id="887901"/>
    <lineage>
        <taxon>Bacteria</taxon>
        <taxon>Pseudomonadati</taxon>
        <taxon>Bacteroidota</taxon>
        <taxon>Bacteroidia</taxon>
        <taxon>Bacteroidales</taxon>
        <taxon>Porphyromonadaceae</taxon>
        <taxon>Porphyromonas</taxon>
    </lineage>
</organism>
<evidence type="ECO:0000256" key="5">
    <source>
        <dbReference type="ARBA" id="ARBA00022989"/>
    </source>
</evidence>
<feature type="transmembrane region" description="Helical" evidence="7">
    <location>
        <begin position="121"/>
        <end position="139"/>
    </location>
</feature>
<feature type="transmembrane region" description="Helical" evidence="7">
    <location>
        <begin position="233"/>
        <end position="255"/>
    </location>
</feature>
<feature type="domain" description="Acyltransferase 3" evidence="8">
    <location>
        <begin position="16"/>
        <end position="320"/>
    </location>
</feature>
<dbReference type="GO" id="GO:0005886">
    <property type="term" value="C:plasma membrane"/>
    <property type="evidence" value="ECO:0007669"/>
    <property type="project" value="UniProtKB-SubCell"/>
</dbReference>
<protein>
    <submittedName>
        <fullName evidence="9">Acyltransferase</fullName>
    </submittedName>
</protein>
<feature type="transmembrane region" description="Helical" evidence="7">
    <location>
        <begin position="146"/>
        <end position="165"/>
    </location>
</feature>
<gene>
    <name evidence="9" type="ORF">HMPREF0636_0764</name>
</gene>
<reference evidence="9 10" key="1">
    <citation type="submission" date="2014-01" db="EMBL/GenBank/DDBJ databases">
        <authorList>
            <person name="Durkin A.S."/>
            <person name="McCorrison J."/>
            <person name="Torralba M."/>
            <person name="Gillis M."/>
            <person name="Haft D.H."/>
            <person name="Methe B."/>
            <person name="Sutton G."/>
            <person name="Nelson K.E."/>
        </authorList>
    </citation>
    <scope>NUCLEOTIDE SEQUENCE [LARGE SCALE GENOMIC DNA]</scope>
    <source>
        <strain evidence="9 10">ATCC 51270</strain>
    </source>
</reference>
<feature type="transmembrane region" description="Helical" evidence="7">
    <location>
        <begin position="177"/>
        <end position="197"/>
    </location>
</feature>
<keyword evidence="9" id="KW-0012">Acyltransferase</keyword>
<evidence type="ECO:0000256" key="4">
    <source>
        <dbReference type="ARBA" id="ARBA00022692"/>
    </source>
</evidence>
<feature type="transmembrane region" description="Helical" evidence="7">
    <location>
        <begin position="276"/>
        <end position="294"/>
    </location>
</feature>
<feature type="transmembrane region" description="Helical" evidence="7">
    <location>
        <begin position="209"/>
        <end position="227"/>
    </location>
</feature>
<dbReference type="GO" id="GO:0009246">
    <property type="term" value="P:enterobacterial common antigen biosynthetic process"/>
    <property type="evidence" value="ECO:0007669"/>
    <property type="project" value="TreeGrafter"/>
</dbReference>
<dbReference type="OrthoDB" id="1014901at2"/>
<keyword evidence="5 7" id="KW-1133">Transmembrane helix</keyword>
<comment type="similarity">
    <text evidence="2">Belongs to the acyltransferase 3 family.</text>
</comment>
<dbReference type="GO" id="GO:0016413">
    <property type="term" value="F:O-acetyltransferase activity"/>
    <property type="evidence" value="ECO:0007669"/>
    <property type="project" value="TreeGrafter"/>
</dbReference>
<keyword evidence="10" id="KW-1185">Reference proteome</keyword>
<accession>Z4WTS5</accession>
<dbReference type="PATRIC" id="fig|887901.3.peg.666"/>
<dbReference type="Proteomes" id="UP000023482">
    <property type="component" value="Unassembled WGS sequence"/>
</dbReference>
<feature type="transmembrane region" description="Helical" evidence="7">
    <location>
        <begin position="300"/>
        <end position="320"/>
    </location>
</feature>
<dbReference type="AlphaFoldDB" id="Z4WTS5"/>
<dbReference type="Pfam" id="PF01757">
    <property type="entry name" value="Acyl_transf_3"/>
    <property type="match status" value="1"/>
</dbReference>
<comment type="caution">
    <text evidence="9">The sequence shown here is derived from an EMBL/GenBank/DDBJ whole genome shotgun (WGS) entry which is preliminary data.</text>
</comment>
<comment type="subcellular location">
    <subcellularLocation>
        <location evidence="1">Cell membrane</location>
        <topology evidence="1">Multi-pass membrane protein</topology>
    </subcellularLocation>
</comment>
<dbReference type="EMBL" id="JDFF01000011">
    <property type="protein sequence ID" value="EWC92698.1"/>
    <property type="molecule type" value="Genomic_DNA"/>
</dbReference>
<feature type="transmembrane region" description="Helical" evidence="7">
    <location>
        <begin position="40"/>
        <end position="61"/>
    </location>
</feature>
<evidence type="ECO:0000256" key="3">
    <source>
        <dbReference type="ARBA" id="ARBA00022475"/>
    </source>
</evidence>
<evidence type="ECO:0000313" key="10">
    <source>
        <dbReference type="Proteomes" id="UP000023482"/>
    </source>
</evidence>
<keyword evidence="4 7" id="KW-0812">Transmembrane</keyword>
<keyword evidence="3" id="KW-1003">Cell membrane</keyword>
<evidence type="ECO:0000256" key="7">
    <source>
        <dbReference type="SAM" id="Phobius"/>
    </source>
</evidence>
<evidence type="ECO:0000313" key="9">
    <source>
        <dbReference type="EMBL" id="EWC92698.1"/>
    </source>
</evidence>
<name>Z4WTS5_9PORP</name>
<dbReference type="InterPro" id="IPR002656">
    <property type="entry name" value="Acyl_transf_3_dom"/>
</dbReference>
<keyword evidence="9" id="KW-0808">Transferase</keyword>
<feature type="transmembrane region" description="Helical" evidence="7">
    <location>
        <begin position="12"/>
        <end position="34"/>
    </location>
</feature>
<feature type="transmembrane region" description="Helical" evidence="7">
    <location>
        <begin position="82"/>
        <end position="101"/>
    </location>
</feature>
<dbReference type="PANTHER" id="PTHR40074">
    <property type="entry name" value="O-ACETYLTRANSFERASE WECH"/>
    <property type="match status" value="1"/>
</dbReference>